<protein>
    <submittedName>
        <fullName evidence="1">Uncharacterized protein</fullName>
    </submittedName>
</protein>
<evidence type="ECO:0000313" key="2">
    <source>
        <dbReference type="Proteomes" id="UP000027180"/>
    </source>
</evidence>
<dbReference type="AlphaFoldDB" id="A0A060I709"/>
<gene>
    <name evidence="1" type="ORF">IE4771_CH02605</name>
</gene>
<dbReference type="KEGG" id="rei:IE4771_CH02605"/>
<reference evidence="1 2" key="1">
    <citation type="submission" date="2013-12" db="EMBL/GenBank/DDBJ databases">
        <title>Complete genome sequence of Rhizobium etli bv. mimosae IE4771.</title>
        <authorList>
            <person name="Bustos P."/>
            <person name="Santamaria R.I."/>
            <person name="Lozano L."/>
            <person name="Ormeno-Orrillo E."/>
            <person name="Rogel M.A."/>
            <person name="Romero D."/>
            <person name="Cevallos M.A."/>
            <person name="Martinez-Romero E."/>
            <person name="Gonzalez V."/>
        </authorList>
    </citation>
    <scope>NUCLEOTIDE SEQUENCE [LARGE SCALE GENOMIC DNA]</scope>
    <source>
        <strain evidence="1 2">IE4771</strain>
    </source>
</reference>
<dbReference type="Proteomes" id="UP000027180">
    <property type="component" value="Chromosome"/>
</dbReference>
<dbReference type="HOGENOM" id="CLU_3047249_0_0_5"/>
<organism evidence="1 2">
    <name type="scientific">Rhizobium etli bv. mimosae str. IE4771</name>
    <dbReference type="NCBI Taxonomy" id="1432050"/>
    <lineage>
        <taxon>Bacteria</taxon>
        <taxon>Pseudomonadati</taxon>
        <taxon>Pseudomonadota</taxon>
        <taxon>Alphaproteobacteria</taxon>
        <taxon>Hyphomicrobiales</taxon>
        <taxon>Rhizobiaceae</taxon>
        <taxon>Rhizobium/Agrobacterium group</taxon>
        <taxon>Rhizobium</taxon>
    </lineage>
</organism>
<accession>A0A060I709</accession>
<evidence type="ECO:0000313" key="1">
    <source>
        <dbReference type="EMBL" id="AIC27705.1"/>
    </source>
</evidence>
<dbReference type="EMBL" id="CP006986">
    <property type="protein sequence ID" value="AIC27705.1"/>
    <property type="molecule type" value="Genomic_DNA"/>
</dbReference>
<name>A0A060I709_RHIET</name>
<sequence>MCHLDRCCGTVSLKRQACQGSNRFAKANEMKLSIPACPTTCHLICQQRCSVTRP</sequence>
<proteinExistence type="predicted"/>